<dbReference type="Gene3D" id="3.20.10.10">
    <property type="entry name" value="D-amino Acid Aminotransferase, subunit A, domain 2"/>
    <property type="match status" value="1"/>
</dbReference>
<evidence type="ECO:0000256" key="1">
    <source>
        <dbReference type="ARBA" id="ARBA00009320"/>
    </source>
</evidence>
<dbReference type="EMBL" id="JBFSHR010000016">
    <property type="protein sequence ID" value="MEX6429435.1"/>
    <property type="molecule type" value="Genomic_DNA"/>
</dbReference>
<sequence length="349" mass="38604">MSDPSRTLKPPSTDDHFQDKARDPFSSGCAWIHDEFVPISEARIPITDMGFTRSDLTYDVVSVWNGCFFRLDDHLSRLQRGCEKLRLVPPISLDEIRDILITTVALSGLHQAYVEAIVTRGVPEPGVRDPRRVSPQFYAYAIPYVWIASEEDQARGVSLALACDTDRIPARSIDPTVKNFHWGDLTRALFEAYDRGASLPVLTDGTGKITEGPGYNVFAVADGRLYTPATGVLEGITRKSVIELALLNDIEVIVGDVTVELLRVADEIFLTSTAGGVMPASTLDGMPIGTRRPGPVTTWLRDGYWQLHNDKRFALPVDYHRAGAGVRRPVAEQPPRSSDRLHEPPQSGR</sequence>
<dbReference type="InterPro" id="IPR043131">
    <property type="entry name" value="BCAT-like_N"/>
</dbReference>
<dbReference type="GO" id="GO:0008483">
    <property type="term" value="F:transaminase activity"/>
    <property type="evidence" value="ECO:0007669"/>
    <property type="project" value="UniProtKB-KW"/>
</dbReference>
<reference evidence="3 4" key="1">
    <citation type="submission" date="2024-07" db="EMBL/GenBank/DDBJ databases">
        <title>Draft Genome Sequence of Ferrimicrobium acidiphilum Strain YE2023, Isolated from a Pulp of Bioleach Reactor.</title>
        <authorList>
            <person name="Elkina Y.A."/>
            <person name="Bulaeva A.G."/>
            <person name="Beletsky A.V."/>
            <person name="Mardanov A.V."/>
        </authorList>
    </citation>
    <scope>NUCLEOTIDE SEQUENCE [LARGE SCALE GENOMIC DNA]</scope>
    <source>
        <strain evidence="3 4">YE2023</strain>
    </source>
</reference>
<keyword evidence="4" id="KW-1185">Reference proteome</keyword>
<keyword evidence="3" id="KW-0808">Transferase</keyword>
<comment type="similarity">
    <text evidence="1">Belongs to the class-IV pyridoxal-phosphate-dependent aminotransferase family.</text>
</comment>
<proteinExistence type="inferred from homology"/>
<accession>A0ABV3Y1Q1</accession>
<dbReference type="Proteomes" id="UP001560267">
    <property type="component" value="Unassembled WGS sequence"/>
</dbReference>
<dbReference type="RefSeq" id="WP_369084422.1">
    <property type="nucleotide sequence ID" value="NZ_JBFSHR010000016.1"/>
</dbReference>
<evidence type="ECO:0000256" key="2">
    <source>
        <dbReference type="SAM" id="MobiDB-lite"/>
    </source>
</evidence>
<dbReference type="PANTHER" id="PTHR42743:SF11">
    <property type="entry name" value="AMINODEOXYCHORISMATE LYASE"/>
    <property type="match status" value="1"/>
</dbReference>
<dbReference type="InterPro" id="IPR043132">
    <property type="entry name" value="BCAT-like_C"/>
</dbReference>
<dbReference type="InterPro" id="IPR036038">
    <property type="entry name" value="Aminotransferase-like"/>
</dbReference>
<organism evidence="3 4">
    <name type="scientific">Ferrimicrobium acidiphilum</name>
    <dbReference type="NCBI Taxonomy" id="121039"/>
    <lineage>
        <taxon>Bacteria</taxon>
        <taxon>Bacillati</taxon>
        <taxon>Actinomycetota</taxon>
        <taxon>Acidimicrobiia</taxon>
        <taxon>Acidimicrobiales</taxon>
        <taxon>Acidimicrobiaceae</taxon>
        <taxon>Ferrimicrobium</taxon>
    </lineage>
</organism>
<keyword evidence="3" id="KW-0032">Aminotransferase</keyword>
<protein>
    <submittedName>
        <fullName evidence="3">Aminotransferase class IV</fullName>
    </submittedName>
</protein>
<feature type="region of interest" description="Disordered" evidence="2">
    <location>
        <begin position="325"/>
        <end position="349"/>
    </location>
</feature>
<feature type="region of interest" description="Disordered" evidence="2">
    <location>
        <begin position="1"/>
        <end position="21"/>
    </location>
</feature>
<dbReference type="Gene3D" id="3.30.470.10">
    <property type="match status" value="1"/>
</dbReference>
<feature type="compositionally biased region" description="Basic and acidic residues" evidence="2">
    <location>
        <begin position="12"/>
        <end position="21"/>
    </location>
</feature>
<evidence type="ECO:0000313" key="3">
    <source>
        <dbReference type="EMBL" id="MEX6429435.1"/>
    </source>
</evidence>
<dbReference type="PANTHER" id="PTHR42743">
    <property type="entry name" value="AMINO-ACID AMINOTRANSFERASE"/>
    <property type="match status" value="1"/>
</dbReference>
<name>A0ABV3Y1Q1_9ACTN</name>
<evidence type="ECO:0000313" key="4">
    <source>
        <dbReference type="Proteomes" id="UP001560267"/>
    </source>
</evidence>
<dbReference type="Pfam" id="PF01063">
    <property type="entry name" value="Aminotran_4"/>
    <property type="match status" value="1"/>
</dbReference>
<dbReference type="SUPFAM" id="SSF56752">
    <property type="entry name" value="D-aminoacid aminotransferase-like PLP-dependent enzymes"/>
    <property type="match status" value="1"/>
</dbReference>
<dbReference type="InterPro" id="IPR001544">
    <property type="entry name" value="Aminotrans_IV"/>
</dbReference>
<comment type="caution">
    <text evidence="3">The sequence shown here is derived from an EMBL/GenBank/DDBJ whole genome shotgun (WGS) entry which is preliminary data.</text>
</comment>
<gene>
    <name evidence="3" type="ORF">AB6A68_06220</name>
</gene>
<dbReference type="InterPro" id="IPR050571">
    <property type="entry name" value="Class-IV_PLP-Dep_Aminotrnsfr"/>
</dbReference>